<dbReference type="Gene3D" id="2.60.40.10">
    <property type="entry name" value="Immunoglobulins"/>
    <property type="match status" value="1"/>
</dbReference>
<accession>A0A8C2K9G1</accession>
<evidence type="ECO:0000313" key="6">
    <source>
        <dbReference type="Proteomes" id="UP000694701"/>
    </source>
</evidence>
<feature type="domain" description="Immunoglobulin I-set" evidence="3">
    <location>
        <begin position="175"/>
        <end position="246"/>
    </location>
</feature>
<dbReference type="FunFam" id="2.60.40.10:FF:001097">
    <property type="entry name" value="Immunoglobulin-like and fibronectin type III domain-containing protein 1"/>
    <property type="match status" value="1"/>
</dbReference>
<dbReference type="Pfam" id="PF07679">
    <property type="entry name" value="I-set"/>
    <property type="match status" value="1"/>
</dbReference>
<protein>
    <submittedName>
        <fullName evidence="5">Uncharacterized protein</fullName>
    </submittedName>
</protein>
<dbReference type="Ensembl" id="ENSCCRT00020116937.1">
    <property type="protein sequence ID" value="ENSCCRP00020107048.1"/>
    <property type="gene ID" value="ENSCCRG00020048815.1"/>
</dbReference>
<dbReference type="InterPro" id="IPR036179">
    <property type="entry name" value="Ig-like_dom_sf"/>
</dbReference>
<proteinExistence type="predicted"/>
<keyword evidence="1" id="KW-0677">Repeat</keyword>
<evidence type="ECO:0000259" key="4">
    <source>
        <dbReference type="Pfam" id="PF18362"/>
    </source>
</evidence>
<dbReference type="AlphaFoldDB" id="A0A8C2K9G1"/>
<dbReference type="Pfam" id="PF18362">
    <property type="entry name" value="THB"/>
    <property type="match status" value="1"/>
</dbReference>
<dbReference type="InterPro" id="IPR040849">
    <property type="entry name" value="MyBP-C_THB"/>
</dbReference>
<keyword evidence="2" id="KW-0393">Immunoglobulin domain</keyword>
<dbReference type="InterPro" id="IPR013098">
    <property type="entry name" value="Ig_I-set"/>
</dbReference>
<name>A0A8C2K9G1_CYPCA</name>
<reference evidence="5" key="1">
    <citation type="submission" date="2025-08" db="UniProtKB">
        <authorList>
            <consortium name="Ensembl"/>
        </authorList>
    </citation>
    <scope>IDENTIFICATION</scope>
</reference>
<evidence type="ECO:0000259" key="3">
    <source>
        <dbReference type="Pfam" id="PF07679"/>
    </source>
</evidence>
<evidence type="ECO:0000256" key="2">
    <source>
        <dbReference type="ARBA" id="ARBA00023319"/>
    </source>
</evidence>
<feature type="domain" description="MyBP-C tri-helix bundle" evidence="4">
    <location>
        <begin position="75"/>
        <end position="104"/>
    </location>
</feature>
<evidence type="ECO:0000313" key="5">
    <source>
        <dbReference type="Ensembl" id="ENSCCRP00020107048.1"/>
    </source>
</evidence>
<evidence type="ECO:0000256" key="1">
    <source>
        <dbReference type="ARBA" id="ARBA00022737"/>
    </source>
</evidence>
<dbReference type="Proteomes" id="UP000694701">
    <property type="component" value="Unplaced"/>
</dbReference>
<dbReference type="InterPro" id="IPR013783">
    <property type="entry name" value="Ig-like_fold"/>
</dbReference>
<organism evidence="5 6">
    <name type="scientific">Cyprinus carpio</name>
    <name type="common">Common carp</name>
    <dbReference type="NCBI Taxonomy" id="7962"/>
    <lineage>
        <taxon>Eukaryota</taxon>
        <taxon>Metazoa</taxon>
        <taxon>Chordata</taxon>
        <taxon>Craniata</taxon>
        <taxon>Vertebrata</taxon>
        <taxon>Euteleostomi</taxon>
        <taxon>Actinopterygii</taxon>
        <taxon>Neopterygii</taxon>
        <taxon>Teleostei</taxon>
        <taxon>Ostariophysi</taxon>
        <taxon>Cypriniformes</taxon>
        <taxon>Cyprinidae</taxon>
        <taxon>Cyprininae</taxon>
        <taxon>Cyprinus</taxon>
    </lineage>
</organism>
<sequence>MITQFIVAIPEGKSHADFIRKPTVALTIQEVMLLLSLLTNPYFSFNQLLFTSQPCSKVCPKTKARKDGEIDPKFWEILLSGDKKDYEHICEESGVTDFLWMLKKQNEMKGRERRRFVRSISSLKHTDVNLDGSASFELDLNLLDSSSRIFIFKNQVVVEEVNVNQEHFLIVPMVDFLVKLKDVKAMEMEDTIFECVLSKPLPKIMWVGKKKLLEKGDKYDISVSEDKLIHRLLVKDCMLVDKGIYVAVDGIKSSNVWLIVEVDTNIDTKGKKKQHRKQPKPEGQALNWQRSLQNFSPPQGYQLYMTCAVRCFPTLHDVLYFNDICFNSKNNYISYSIHCKQHYTTGIREILVN</sequence>
<dbReference type="SUPFAM" id="SSF48726">
    <property type="entry name" value="Immunoglobulin"/>
    <property type="match status" value="1"/>
</dbReference>